<evidence type="ECO:0000256" key="1">
    <source>
        <dbReference type="SAM" id="MobiDB-lite"/>
    </source>
</evidence>
<evidence type="ECO:0000256" key="2">
    <source>
        <dbReference type="SAM" id="SignalP"/>
    </source>
</evidence>
<evidence type="ECO:0000259" key="3">
    <source>
        <dbReference type="Pfam" id="PF09992"/>
    </source>
</evidence>
<dbReference type="EMBL" id="QJSX01000006">
    <property type="protein sequence ID" value="PYE54228.1"/>
    <property type="molecule type" value="Genomic_DNA"/>
</dbReference>
<gene>
    <name evidence="4" type="ORF">DES52_106194</name>
</gene>
<feature type="compositionally biased region" description="Pro residues" evidence="1">
    <location>
        <begin position="149"/>
        <end position="169"/>
    </location>
</feature>
<feature type="chain" id="PRO_5016393025" evidence="2">
    <location>
        <begin position="20"/>
        <end position="602"/>
    </location>
</feature>
<evidence type="ECO:0000313" key="4">
    <source>
        <dbReference type="EMBL" id="PYE54228.1"/>
    </source>
</evidence>
<feature type="domain" description="Phosphodiester glycosidase" evidence="3">
    <location>
        <begin position="480"/>
        <end position="591"/>
    </location>
</feature>
<organism evidence="4 5">
    <name type="scientific">Deinococcus yavapaiensis KR-236</name>
    <dbReference type="NCBI Taxonomy" id="694435"/>
    <lineage>
        <taxon>Bacteria</taxon>
        <taxon>Thermotogati</taxon>
        <taxon>Deinococcota</taxon>
        <taxon>Deinococci</taxon>
        <taxon>Deinococcales</taxon>
        <taxon>Deinococcaceae</taxon>
        <taxon>Deinococcus</taxon>
    </lineage>
</organism>
<comment type="caution">
    <text evidence="4">The sequence shown here is derived from an EMBL/GenBank/DDBJ whole genome shotgun (WGS) entry which is preliminary data.</text>
</comment>
<dbReference type="OrthoDB" id="74068at2"/>
<keyword evidence="2" id="KW-0732">Signal</keyword>
<dbReference type="Pfam" id="PF09992">
    <property type="entry name" value="NAGPA"/>
    <property type="match status" value="1"/>
</dbReference>
<dbReference type="PANTHER" id="PTHR40446">
    <property type="entry name" value="N-ACETYLGLUCOSAMINE-1-PHOSPHODIESTER ALPHA-N-ACETYLGLUCOSAMINIDASE"/>
    <property type="match status" value="1"/>
</dbReference>
<feature type="region of interest" description="Disordered" evidence="1">
    <location>
        <begin position="149"/>
        <end position="183"/>
    </location>
</feature>
<sequence>MTRRALSLTLLATLLSVAAARPVAIGGQLTSPRVETKTLPSGQEGLPVWFLTRLGVDVLLNSPSEIRLRFANRELRWTGAWSTPSLSAPEQLGGSWHVSLDVLRALGVTQVEDAPDIVDFPAPAAQGLTPETAPASAYFSPFPTPVQPPVSVPAPAPSPSPAPSAPPAAPEEGARLASTRTSRTLRRALETQRVVLELTKGAQYSVTRDERGVTLVLADTAGDVSAQTLESGDSLTVTPGSGNLHVRLETGANGASTVFTLDDPPRIVVDTVTNLDPSVTPPPDVDKLPAGVMYRNVGKLHLVSFDDTRFEPRVVSAPLGQAKGVADLVRDAGAIAGVNGGYFDPKSALPVDLVARGGMMVAPSLERRATLGFTDSSVLFGFPKPRYVLSGPWGSLTVNTVGAAARPQWLTLFVADGRTPVGAGDLVTLFLDLGKNVVSGVANGVTMPRAGDVTVTFDPKRFPNLPRFIGGPAKLDLMWQANGWETVREALAAGPLLVDDGKVVVDPVREGFDTGSNVWRPTRQVAFAVLSGKPTIAYFEQGTPEEFARALASVGVTRALRLDSGSSATVFFGGGYLNTVWSRPVPNAIVFVPKVSTTAAGR</sequence>
<dbReference type="RefSeq" id="WP_110886602.1">
    <property type="nucleotide sequence ID" value="NZ_QJSX01000006.1"/>
</dbReference>
<proteinExistence type="predicted"/>
<accession>A0A318SCZ5</accession>
<protein>
    <submittedName>
        <fullName evidence="4">Uncharacterized protein DUF2233</fullName>
    </submittedName>
</protein>
<feature type="signal peptide" evidence="2">
    <location>
        <begin position="1"/>
        <end position="19"/>
    </location>
</feature>
<reference evidence="4 5" key="1">
    <citation type="submission" date="2018-06" db="EMBL/GenBank/DDBJ databases">
        <title>Genomic Encyclopedia of Type Strains, Phase IV (KMG-IV): sequencing the most valuable type-strain genomes for metagenomic binning, comparative biology and taxonomic classification.</title>
        <authorList>
            <person name="Goeker M."/>
        </authorList>
    </citation>
    <scope>NUCLEOTIDE SEQUENCE [LARGE SCALE GENOMIC DNA]</scope>
    <source>
        <strain evidence="4 5">DSM 18048</strain>
    </source>
</reference>
<dbReference type="InterPro" id="IPR018711">
    <property type="entry name" value="NAGPA"/>
</dbReference>
<dbReference type="Proteomes" id="UP000248326">
    <property type="component" value="Unassembled WGS sequence"/>
</dbReference>
<dbReference type="PANTHER" id="PTHR40446:SF2">
    <property type="entry name" value="N-ACETYLGLUCOSAMINE-1-PHOSPHODIESTER ALPHA-N-ACETYLGLUCOSAMINIDASE"/>
    <property type="match status" value="1"/>
</dbReference>
<dbReference type="AlphaFoldDB" id="A0A318SCZ5"/>
<keyword evidence="5" id="KW-1185">Reference proteome</keyword>
<name>A0A318SCZ5_9DEIO</name>
<evidence type="ECO:0000313" key="5">
    <source>
        <dbReference type="Proteomes" id="UP000248326"/>
    </source>
</evidence>